<accession>A0A162ZVI8</accession>
<dbReference type="OrthoDB" id="5525501at2"/>
<evidence type="ECO:0000313" key="1">
    <source>
        <dbReference type="EMBL" id="KZS40067.1"/>
    </source>
</evidence>
<dbReference type="RefSeq" id="WP_066315025.1">
    <property type="nucleotide sequence ID" value="NZ_LQRT01000023.1"/>
</dbReference>
<sequence length="234" mass="27125">MKYYIGAYYLIKLRKSNFGTYEGEKLHTCSTCINDSYFDAWSISWAEDGKNVNSETKSDFNLNEKLIKEIHNWTDKKMEENKIGWICTFADLETLTEYKSSFFPKAESEILSINFPESERDELLNLFNPEKTSLGEIGLSINLKNGITENNSEQTLGYDLIGIEDSSEFHSFHCHDLANDLIKKFGIEINEYGLIRENDKWTEIVEYMNDEKNGFESSPWFYVKVNKVTEKASG</sequence>
<keyword evidence="2" id="KW-1185">Reference proteome</keyword>
<dbReference type="EMBL" id="LQRT01000023">
    <property type="protein sequence ID" value="KZS40067.1"/>
    <property type="molecule type" value="Genomic_DNA"/>
</dbReference>
<dbReference type="AlphaFoldDB" id="A0A162ZVI8"/>
<proteinExistence type="predicted"/>
<organism evidence="1 2">
    <name type="scientific">Aquimarina aggregata</name>
    <dbReference type="NCBI Taxonomy" id="1642818"/>
    <lineage>
        <taxon>Bacteria</taxon>
        <taxon>Pseudomonadati</taxon>
        <taxon>Bacteroidota</taxon>
        <taxon>Flavobacteriia</taxon>
        <taxon>Flavobacteriales</taxon>
        <taxon>Flavobacteriaceae</taxon>
        <taxon>Aquimarina</taxon>
    </lineage>
</organism>
<comment type="caution">
    <text evidence="1">The sequence shown here is derived from an EMBL/GenBank/DDBJ whole genome shotgun (WGS) entry which is preliminary data.</text>
</comment>
<gene>
    <name evidence="1" type="ORF">AWE51_25610</name>
</gene>
<name>A0A162ZVI8_9FLAO</name>
<dbReference type="Proteomes" id="UP000076715">
    <property type="component" value="Unassembled WGS sequence"/>
</dbReference>
<evidence type="ECO:0000313" key="2">
    <source>
        <dbReference type="Proteomes" id="UP000076715"/>
    </source>
</evidence>
<reference evidence="1 2" key="1">
    <citation type="submission" date="2016-01" db="EMBL/GenBank/DDBJ databases">
        <title>The draft genome sequence of Aquimarina sp. RZW4-3-2.</title>
        <authorList>
            <person name="Wang Y."/>
        </authorList>
    </citation>
    <scope>NUCLEOTIDE SEQUENCE [LARGE SCALE GENOMIC DNA]</scope>
    <source>
        <strain evidence="1 2">RZW4-3-2</strain>
    </source>
</reference>
<dbReference type="STRING" id="1642818.AWE51_25610"/>
<protein>
    <submittedName>
        <fullName evidence="1">Uncharacterized protein</fullName>
    </submittedName>
</protein>